<organism evidence="1 2">
    <name type="scientific">Dibothriocephalus latus</name>
    <name type="common">Fish tapeworm</name>
    <name type="synonym">Diphyllobothrium latum</name>
    <dbReference type="NCBI Taxonomy" id="60516"/>
    <lineage>
        <taxon>Eukaryota</taxon>
        <taxon>Metazoa</taxon>
        <taxon>Spiralia</taxon>
        <taxon>Lophotrochozoa</taxon>
        <taxon>Platyhelminthes</taxon>
        <taxon>Cestoda</taxon>
        <taxon>Eucestoda</taxon>
        <taxon>Diphyllobothriidea</taxon>
        <taxon>Diphyllobothriidae</taxon>
        <taxon>Dibothriocephalus</taxon>
    </lineage>
</organism>
<keyword evidence="2" id="KW-1185">Reference proteome</keyword>
<evidence type="ECO:0000313" key="1">
    <source>
        <dbReference type="EMBL" id="VDN16304.1"/>
    </source>
</evidence>
<reference evidence="1 2" key="1">
    <citation type="submission" date="2018-11" db="EMBL/GenBank/DDBJ databases">
        <authorList>
            <consortium name="Pathogen Informatics"/>
        </authorList>
    </citation>
    <scope>NUCLEOTIDE SEQUENCE [LARGE SCALE GENOMIC DNA]</scope>
</reference>
<protein>
    <submittedName>
        <fullName evidence="1">Uncharacterized protein</fullName>
    </submittedName>
</protein>
<dbReference type="EMBL" id="UYRU01065373">
    <property type="protein sequence ID" value="VDN16304.1"/>
    <property type="molecule type" value="Genomic_DNA"/>
</dbReference>
<gene>
    <name evidence="1" type="ORF">DILT_LOCUS12135</name>
</gene>
<name>A0A3P7LHM3_DIBLA</name>
<proteinExistence type="predicted"/>
<accession>A0A3P7LHM3</accession>
<sequence length="352" mass="39416">MACDLVRHLSGSWQHLKSDLPQLRAQKVSSVAAVQAFRSRLEELTNWVTEHRRILQEDLRPHFACRSIECSFEELVGRCKEPAVGDAVDRFAEYSARTSGYCSQVTSLLQKLELRKTDFDSLREEALRVSRLEILNPPCPPVQPDDAASLLTDYSTLLEDTRALISISERRITSQRELIQQWTTLRAQLGAVLVELTSRQAHLSQVLSCWDAFETAANELESSLRTLRTSLMSYEHPTAETVEQMSENADLLARVRTALSEANSSATPEAGSLLETQAVACRQRYDQIDVRLAALRTALEASAPSAQLDASVASRHKQAEQGFLGVQALAVRFADAWRLVHRTHLDYETQLA</sequence>
<dbReference type="AlphaFoldDB" id="A0A3P7LHM3"/>
<feature type="non-terminal residue" evidence="1">
    <location>
        <position position="352"/>
    </location>
</feature>
<dbReference type="Proteomes" id="UP000281553">
    <property type="component" value="Unassembled WGS sequence"/>
</dbReference>
<evidence type="ECO:0000313" key="2">
    <source>
        <dbReference type="Proteomes" id="UP000281553"/>
    </source>
</evidence>
<dbReference type="OrthoDB" id="6281854at2759"/>